<evidence type="ECO:0000256" key="2">
    <source>
        <dbReference type="SAM" id="SignalP"/>
    </source>
</evidence>
<accession>A0ABY4S8N7</accession>
<evidence type="ECO:0000313" key="4">
    <source>
        <dbReference type="Proteomes" id="UP001056201"/>
    </source>
</evidence>
<comment type="similarity">
    <text evidence="1">Belongs to the UPF0065 (bug) family.</text>
</comment>
<dbReference type="PIRSF" id="PIRSF017082">
    <property type="entry name" value="YflP"/>
    <property type="match status" value="1"/>
</dbReference>
<dbReference type="PROSITE" id="PS51318">
    <property type="entry name" value="TAT"/>
    <property type="match status" value="1"/>
</dbReference>
<feature type="signal peptide" evidence="2">
    <location>
        <begin position="1"/>
        <end position="28"/>
    </location>
</feature>
<evidence type="ECO:0000313" key="3">
    <source>
        <dbReference type="EMBL" id="URI08088.1"/>
    </source>
</evidence>
<feature type="chain" id="PRO_5046407402" evidence="2">
    <location>
        <begin position="29"/>
        <end position="327"/>
    </location>
</feature>
<dbReference type="Gene3D" id="3.40.190.150">
    <property type="entry name" value="Bordetella uptake gene, domain 1"/>
    <property type="match status" value="1"/>
</dbReference>
<dbReference type="InterPro" id="IPR006311">
    <property type="entry name" value="TAT_signal"/>
</dbReference>
<dbReference type="PANTHER" id="PTHR42928:SF5">
    <property type="entry name" value="BLR1237 PROTEIN"/>
    <property type="match status" value="1"/>
</dbReference>
<keyword evidence="4" id="KW-1185">Reference proteome</keyword>
<dbReference type="Gene3D" id="3.40.190.10">
    <property type="entry name" value="Periplasmic binding protein-like II"/>
    <property type="match status" value="1"/>
</dbReference>
<dbReference type="Proteomes" id="UP001056201">
    <property type="component" value="Chromosome 1"/>
</dbReference>
<name>A0ABY4S8N7_AQUTE</name>
<dbReference type="PANTHER" id="PTHR42928">
    <property type="entry name" value="TRICARBOXYLATE-BINDING PROTEIN"/>
    <property type="match status" value="1"/>
</dbReference>
<dbReference type="CDD" id="cd13578">
    <property type="entry name" value="PBP2_Bug27"/>
    <property type="match status" value="1"/>
</dbReference>
<dbReference type="SUPFAM" id="SSF53850">
    <property type="entry name" value="Periplasmic binding protein-like II"/>
    <property type="match status" value="1"/>
</dbReference>
<proteinExistence type="inferred from homology"/>
<organism evidence="3 4">
    <name type="scientific">Aquincola tertiaricarbonis</name>
    <dbReference type="NCBI Taxonomy" id="391953"/>
    <lineage>
        <taxon>Bacteria</taxon>
        <taxon>Pseudomonadati</taxon>
        <taxon>Pseudomonadota</taxon>
        <taxon>Betaproteobacteria</taxon>
        <taxon>Burkholderiales</taxon>
        <taxon>Sphaerotilaceae</taxon>
        <taxon>Aquincola</taxon>
    </lineage>
</organism>
<dbReference type="InterPro" id="IPR042100">
    <property type="entry name" value="Bug_dom1"/>
</dbReference>
<sequence>MRLSRKLFLRTLAGAGLASFTLLSQAQAWPAKPVRLVVPFPAGGATDTVARVVAQQVATETGQSFIVDNKAGAGGTLGATEGMRAAADGYTLVFTTSSTHAISPHLMAKAPYDPVKDFTPIAHVADAASVLLVTPGLPVKSVAELISYAKAHPGELNYASSGNGTIVHLTTEAFRSQAGLQMLHVPYKGTGPALTDLAAGNVQVLFDSIPTGLPHVRSGRLKALAVTGGQRSPLMPELPTVAEAGLPGFTSVTWFGLYGPARLPADVVRQINAAFNKALRAPEVGAKLAQLGAEPAAPQSPEAFAAMVAKDSKRWGQLIRERKITVD</sequence>
<protein>
    <submittedName>
        <fullName evidence="3">Tripartite tricarboxylate transporter substrate binding protein</fullName>
    </submittedName>
</protein>
<keyword evidence="2" id="KW-0732">Signal</keyword>
<evidence type="ECO:0000256" key="1">
    <source>
        <dbReference type="ARBA" id="ARBA00006987"/>
    </source>
</evidence>
<reference evidence="3" key="1">
    <citation type="submission" date="2022-05" db="EMBL/GenBank/DDBJ databases">
        <title>An RpoN-dependent PEP-CTERM gene is involved in floc formation of an Aquincola tertiaricarbonis strain.</title>
        <authorList>
            <person name="Qiu D."/>
            <person name="Xia M."/>
        </authorList>
    </citation>
    <scope>NUCLEOTIDE SEQUENCE</scope>
    <source>
        <strain evidence="3">RN12</strain>
    </source>
</reference>
<dbReference type="Pfam" id="PF03401">
    <property type="entry name" value="TctC"/>
    <property type="match status" value="1"/>
</dbReference>
<dbReference type="RefSeq" id="WP_250196310.1">
    <property type="nucleotide sequence ID" value="NZ_CP097635.1"/>
</dbReference>
<dbReference type="InterPro" id="IPR005064">
    <property type="entry name" value="BUG"/>
</dbReference>
<dbReference type="EMBL" id="CP097635">
    <property type="protein sequence ID" value="URI08088.1"/>
    <property type="molecule type" value="Genomic_DNA"/>
</dbReference>
<gene>
    <name evidence="3" type="ORF">MW290_05775</name>
</gene>